<name>A0A1Y2DLK9_9PEZI</name>
<dbReference type="Gene3D" id="3.40.50.720">
    <property type="entry name" value="NAD(P)-binding Rossmann-like Domain"/>
    <property type="match status" value="1"/>
</dbReference>
<evidence type="ECO:0000256" key="14">
    <source>
        <dbReference type="ARBA" id="ARBA00081397"/>
    </source>
</evidence>
<dbReference type="STRING" id="1141098.A0A1Y2DLK9"/>
<dbReference type="AlphaFoldDB" id="A0A1Y2DLK9"/>
<dbReference type="InterPro" id="IPR036291">
    <property type="entry name" value="NAD(P)-bd_dom_sf"/>
</dbReference>
<evidence type="ECO:0000256" key="8">
    <source>
        <dbReference type="ARBA" id="ARBA00023098"/>
    </source>
</evidence>
<evidence type="ECO:0000256" key="11">
    <source>
        <dbReference type="ARBA" id="ARBA00067470"/>
    </source>
</evidence>
<evidence type="ECO:0000313" key="19">
    <source>
        <dbReference type="Proteomes" id="UP000193689"/>
    </source>
</evidence>
<evidence type="ECO:0000256" key="7">
    <source>
        <dbReference type="ARBA" id="ARBA00023027"/>
    </source>
</evidence>
<sequence length="380" mass="41483">MATTTTKPPSNHTALGRVLIIGGCGFLGHHVVSLLLRDWQAQISVIDLRCERNRRPASDGVSYHEADITDADNLLKLFGKIQPDVVIHTASPPAQGGSAVSDALFQKVNVEGTRAVVAACRGAGVKALVFTSSASIMSDNKNDLVNANETWPVIRGKEQTEYYSETKAAAEELVLAANRAEDGAGLLTVSIRPAGIFGEGDVQNVYHLVNIYKQGRTNVQVGNNENLFDFTYVENIAHAHLLAARALLVTSQSQTTPLDYERVDGEAFIVTNGEPVYFWDYARAIWAAAGSDKGTAHVWTLGREMGMVLGLMSELVFAALQKPPTFNRQRIAYSCMTRYYDITKARRRLGYKPLVSLSDGVRKTVKWTLEAQQEAVGGKL</sequence>
<comment type="subunit">
    <text evidence="10">Heterotetramer of ERG25, ERG26, ERG27 and ERG28. ERG28 acts as a scaffold to tether ERG27 and other 4,4-demethylation-related enzymes, forming a demethylation enzyme complex, in the endoplasmic reticulum.</text>
</comment>
<dbReference type="FunFam" id="3.40.50.720:FF:000346">
    <property type="entry name" value="C-3 sterol dehydrogenase/C-4 decarboxylase"/>
    <property type="match status" value="1"/>
</dbReference>
<dbReference type="FunCoup" id="A0A1Y2DLK9">
    <property type="interactions" value="404"/>
</dbReference>
<keyword evidence="9" id="KW-0472">Membrane</keyword>
<evidence type="ECO:0000259" key="17">
    <source>
        <dbReference type="Pfam" id="PF01073"/>
    </source>
</evidence>
<comment type="subcellular location">
    <subcellularLocation>
        <location evidence="1">Endoplasmic reticulum membrane</location>
        <topology evidence="1">Peripheral membrane protein</topology>
    </subcellularLocation>
</comment>
<comment type="similarity">
    <text evidence="2">Belongs to the 3-beta-HSD family.</text>
</comment>
<accession>A0A1Y2DLK9</accession>
<evidence type="ECO:0000256" key="6">
    <source>
        <dbReference type="ARBA" id="ARBA00023002"/>
    </source>
</evidence>
<keyword evidence="6" id="KW-0560">Oxidoreductase</keyword>
<dbReference type="GO" id="GO:0000252">
    <property type="term" value="F:3-beta-hydroxysteroid dehydrogenase [NAD(P)+]/C4-decarboxylase activity"/>
    <property type="evidence" value="ECO:0007669"/>
    <property type="project" value="UniProtKB-ARBA"/>
</dbReference>
<keyword evidence="3" id="KW-0444">Lipid biosynthesis</keyword>
<protein>
    <recommendedName>
        <fullName evidence="12">Sterol-4-alpha-carboxylate 3-dehydrogenase ERG26, decarboxylating</fullName>
    </recommendedName>
    <alternativeName>
        <fullName evidence="15 16">C-3 Sterol dehydrogenase ERG26</fullName>
    </alternativeName>
    <alternativeName>
        <fullName evidence="13 14">C-4 decarboxylase ERG26</fullName>
    </alternativeName>
    <alternativeName>
        <fullName evidence="11">Sterol-4-alpha-carboxylate 3-dehydrogenase erg26, decarboxylating</fullName>
    </alternativeName>
</protein>
<evidence type="ECO:0000256" key="1">
    <source>
        <dbReference type="ARBA" id="ARBA00004406"/>
    </source>
</evidence>
<feature type="domain" description="3-beta hydroxysteroid dehydrogenase/isomerase" evidence="17">
    <location>
        <begin position="19"/>
        <end position="295"/>
    </location>
</feature>
<keyword evidence="5" id="KW-0752">Steroid biosynthesis</keyword>
<dbReference type="InterPro" id="IPR050177">
    <property type="entry name" value="Lipid_A_modif_metabolic_enz"/>
</dbReference>
<dbReference type="GeneID" id="63781674"/>
<evidence type="ECO:0000256" key="3">
    <source>
        <dbReference type="ARBA" id="ARBA00022516"/>
    </source>
</evidence>
<dbReference type="GO" id="GO:0005789">
    <property type="term" value="C:endoplasmic reticulum membrane"/>
    <property type="evidence" value="ECO:0007669"/>
    <property type="project" value="UniProtKB-SubCell"/>
</dbReference>
<comment type="caution">
    <text evidence="18">The sequence shown here is derived from an EMBL/GenBank/DDBJ whole genome shotgun (WGS) entry which is preliminary data.</text>
</comment>
<dbReference type="Proteomes" id="UP000193689">
    <property type="component" value="Unassembled WGS sequence"/>
</dbReference>
<dbReference type="Pfam" id="PF01073">
    <property type="entry name" value="3Beta_HSD"/>
    <property type="match status" value="1"/>
</dbReference>
<keyword evidence="7" id="KW-0520">NAD</keyword>
<dbReference type="PANTHER" id="PTHR43245:SF51">
    <property type="entry name" value="SHORT CHAIN DEHYDROGENASE_REDUCTASE FAMILY 42E, MEMBER 2"/>
    <property type="match status" value="1"/>
</dbReference>
<evidence type="ECO:0000256" key="5">
    <source>
        <dbReference type="ARBA" id="ARBA00022955"/>
    </source>
</evidence>
<evidence type="ECO:0000256" key="4">
    <source>
        <dbReference type="ARBA" id="ARBA00022824"/>
    </source>
</evidence>
<evidence type="ECO:0000313" key="18">
    <source>
        <dbReference type="EMBL" id="ORY60150.1"/>
    </source>
</evidence>
<dbReference type="OrthoDB" id="10058185at2759"/>
<keyword evidence="4" id="KW-0256">Endoplasmic reticulum</keyword>
<dbReference type="InterPro" id="IPR002225">
    <property type="entry name" value="3Beta_OHSteriod_DH/Estase"/>
</dbReference>
<gene>
    <name evidence="18" type="ORF">BCR38DRAFT_54944</name>
</gene>
<dbReference type="RefSeq" id="XP_040712584.1">
    <property type="nucleotide sequence ID" value="XM_040865462.1"/>
</dbReference>
<evidence type="ECO:0000256" key="10">
    <source>
        <dbReference type="ARBA" id="ARBA00046995"/>
    </source>
</evidence>
<dbReference type="SUPFAM" id="SSF51735">
    <property type="entry name" value="NAD(P)-binding Rossmann-fold domains"/>
    <property type="match status" value="1"/>
</dbReference>
<proteinExistence type="inferred from homology"/>
<evidence type="ECO:0000256" key="15">
    <source>
        <dbReference type="ARBA" id="ARBA00081452"/>
    </source>
</evidence>
<evidence type="ECO:0000256" key="12">
    <source>
        <dbReference type="ARBA" id="ARBA00067985"/>
    </source>
</evidence>
<keyword evidence="8" id="KW-0443">Lipid metabolism</keyword>
<evidence type="ECO:0000256" key="9">
    <source>
        <dbReference type="ARBA" id="ARBA00023136"/>
    </source>
</evidence>
<dbReference type="EMBL" id="MCFJ01000012">
    <property type="protein sequence ID" value="ORY60150.1"/>
    <property type="molecule type" value="Genomic_DNA"/>
</dbReference>
<dbReference type="PANTHER" id="PTHR43245">
    <property type="entry name" value="BIFUNCTIONAL POLYMYXIN RESISTANCE PROTEIN ARNA"/>
    <property type="match status" value="1"/>
</dbReference>
<keyword evidence="19" id="KW-1185">Reference proteome</keyword>
<evidence type="ECO:0000256" key="13">
    <source>
        <dbReference type="ARBA" id="ARBA00081267"/>
    </source>
</evidence>
<reference evidence="18 19" key="1">
    <citation type="submission" date="2016-07" db="EMBL/GenBank/DDBJ databases">
        <title>Pervasive Adenine N6-methylation of Active Genes in Fungi.</title>
        <authorList>
            <consortium name="DOE Joint Genome Institute"/>
            <person name="Mondo S.J."/>
            <person name="Dannebaum R.O."/>
            <person name="Kuo R.C."/>
            <person name="Labutti K."/>
            <person name="Haridas S."/>
            <person name="Kuo A."/>
            <person name="Salamov A."/>
            <person name="Ahrendt S.R."/>
            <person name="Lipzen A."/>
            <person name="Sullivan W."/>
            <person name="Andreopoulos W.B."/>
            <person name="Clum A."/>
            <person name="Lindquist E."/>
            <person name="Daum C."/>
            <person name="Ramamoorthy G.K."/>
            <person name="Gryganskyi A."/>
            <person name="Culley D."/>
            <person name="Magnuson J.K."/>
            <person name="James T.Y."/>
            <person name="O'Malley M.A."/>
            <person name="Stajich J.E."/>
            <person name="Spatafora J.W."/>
            <person name="Visel A."/>
            <person name="Grigoriev I.V."/>
        </authorList>
    </citation>
    <scope>NUCLEOTIDE SEQUENCE [LARGE SCALE GENOMIC DNA]</scope>
    <source>
        <strain evidence="18 19">CBS 129021</strain>
    </source>
</reference>
<organism evidence="18 19">
    <name type="scientific">Pseudomassariella vexata</name>
    <dbReference type="NCBI Taxonomy" id="1141098"/>
    <lineage>
        <taxon>Eukaryota</taxon>
        <taxon>Fungi</taxon>
        <taxon>Dikarya</taxon>
        <taxon>Ascomycota</taxon>
        <taxon>Pezizomycotina</taxon>
        <taxon>Sordariomycetes</taxon>
        <taxon>Xylariomycetidae</taxon>
        <taxon>Amphisphaeriales</taxon>
        <taxon>Pseudomassariaceae</taxon>
        <taxon>Pseudomassariella</taxon>
    </lineage>
</organism>
<dbReference type="GO" id="GO:0006696">
    <property type="term" value="P:ergosterol biosynthetic process"/>
    <property type="evidence" value="ECO:0007669"/>
    <property type="project" value="UniProtKB-ARBA"/>
</dbReference>
<dbReference type="InParanoid" id="A0A1Y2DLK9"/>
<evidence type="ECO:0000256" key="2">
    <source>
        <dbReference type="ARBA" id="ARBA00009219"/>
    </source>
</evidence>
<evidence type="ECO:0000256" key="16">
    <source>
        <dbReference type="ARBA" id="ARBA00082106"/>
    </source>
</evidence>